<dbReference type="Proteomes" id="UP000041254">
    <property type="component" value="Unassembled WGS sequence"/>
</dbReference>
<dbReference type="SUPFAM" id="SSF54292">
    <property type="entry name" value="2Fe-2S ferredoxin-like"/>
    <property type="match status" value="1"/>
</dbReference>
<organism evidence="5 6">
    <name type="scientific">Vitrella brassicaformis (strain CCMP3155)</name>
    <dbReference type="NCBI Taxonomy" id="1169540"/>
    <lineage>
        <taxon>Eukaryota</taxon>
        <taxon>Sar</taxon>
        <taxon>Alveolata</taxon>
        <taxon>Colpodellida</taxon>
        <taxon>Vitrellaceae</taxon>
        <taxon>Vitrella</taxon>
    </lineage>
</organism>
<dbReference type="InterPro" id="IPR036010">
    <property type="entry name" value="2Fe-2S_ferredoxin-like_sf"/>
</dbReference>
<dbReference type="EMBL" id="CDMY01000447">
    <property type="protein sequence ID" value="CEM13725.1"/>
    <property type="molecule type" value="Genomic_DNA"/>
</dbReference>
<dbReference type="OrthoDB" id="39246at2759"/>
<protein>
    <recommendedName>
        <fullName evidence="4">2Fe-2S ferredoxin-type domain-containing protein</fullName>
    </recommendedName>
</protein>
<feature type="chain" id="PRO_5005188692" description="2Fe-2S ferredoxin-type domain-containing protein" evidence="3">
    <location>
        <begin position="31"/>
        <end position="145"/>
    </location>
</feature>
<keyword evidence="1" id="KW-0479">Metal-binding</keyword>
<evidence type="ECO:0000256" key="1">
    <source>
        <dbReference type="ARBA" id="ARBA00022714"/>
    </source>
</evidence>
<dbReference type="OMA" id="YIKSCIA"/>
<name>A0A0G4FJD2_VITBC</name>
<evidence type="ECO:0000256" key="2">
    <source>
        <dbReference type="ARBA" id="ARBA00023014"/>
    </source>
</evidence>
<keyword evidence="6" id="KW-1185">Reference proteome</keyword>
<feature type="domain" description="2Fe-2S ferredoxin-type" evidence="4">
    <location>
        <begin position="71"/>
        <end position="115"/>
    </location>
</feature>
<dbReference type="InParanoid" id="A0A0G4FJD2"/>
<sequence length="145" mass="16012">MDSSCLLPSVLKALLVSALWALLMVLPASGDSLLRRRNGAAFAATRPQWRGESTRPHRRMRARPLQMVTITFEPSKKAIEAKPGESLAEICAKNKIPVKYNCKKGQCATCESTLRNDKNGRTQKIRPCIYTVGSLPKAWTCIVNG</sequence>
<dbReference type="Pfam" id="PF00111">
    <property type="entry name" value="Fer2"/>
    <property type="match status" value="1"/>
</dbReference>
<dbReference type="InterPro" id="IPR001041">
    <property type="entry name" value="2Fe-2S_ferredoxin-type"/>
</dbReference>
<dbReference type="PROSITE" id="PS00197">
    <property type="entry name" value="2FE2S_FER_1"/>
    <property type="match status" value="1"/>
</dbReference>
<proteinExistence type="predicted"/>
<dbReference type="GO" id="GO:0051537">
    <property type="term" value="F:2 iron, 2 sulfur cluster binding"/>
    <property type="evidence" value="ECO:0007669"/>
    <property type="project" value="UniProtKB-KW"/>
</dbReference>
<gene>
    <name evidence="5" type="ORF">Vbra_15550</name>
</gene>
<dbReference type="Gene3D" id="3.10.20.30">
    <property type="match status" value="1"/>
</dbReference>
<evidence type="ECO:0000256" key="3">
    <source>
        <dbReference type="SAM" id="SignalP"/>
    </source>
</evidence>
<dbReference type="CDD" id="cd00207">
    <property type="entry name" value="fer2"/>
    <property type="match status" value="1"/>
</dbReference>
<feature type="signal peptide" evidence="3">
    <location>
        <begin position="1"/>
        <end position="30"/>
    </location>
</feature>
<reference evidence="5 6" key="1">
    <citation type="submission" date="2014-11" db="EMBL/GenBank/DDBJ databases">
        <authorList>
            <person name="Zhu J."/>
            <person name="Qi W."/>
            <person name="Song R."/>
        </authorList>
    </citation>
    <scope>NUCLEOTIDE SEQUENCE [LARGE SCALE GENOMIC DNA]</scope>
</reference>
<keyword evidence="1" id="KW-0408">Iron</keyword>
<evidence type="ECO:0000259" key="4">
    <source>
        <dbReference type="Pfam" id="PF00111"/>
    </source>
</evidence>
<accession>A0A0G4FJD2</accession>
<keyword evidence="2" id="KW-0411">Iron-sulfur</keyword>
<dbReference type="VEuPathDB" id="CryptoDB:Vbra_15550"/>
<evidence type="ECO:0000313" key="5">
    <source>
        <dbReference type="EMBL" id="CEM13725.1"/>
    </source>
</evidence>
<keyword evidence="3" id="KW-0732">Signal</keyword>
<dbReference type="AlphaFoldDB" id="A0A0G4FJD2"/>
<dbReference type="InterPro" id="IPR012675">
    <property type="entry name" value="Beta-grasp_dom_sf"/>
</dbReference>
<evidence type="ECO:0000313" key="6">
    <source>
        <dbReference type="Proteomes" id="UP000041254"/>
    </source>
</evidence>
<dbReference type="InterPro" id="IPR006058">
    <property type="entry name" value="2Fe2S_fd_BS"/>
</dbReference>
<keyword evidence="1" id="KW-0001">2Fe-2S</keyword>